<dbReference type="PANTHER" id="PTHR46797">
    <property type="entry name" value="HTH-TYPE TRANSCRIPTIONAL REGULATOR"/>
    <property type="match status" value="1"/>
</dbReference>
<protein>
    <submittedName>
        <fullName evidence="3">Helix-turn-helix transcriptional regulator</fullName>
    </submittedName>
</protein>
<gene>
    <name evidence="3" type="ORF">P0M35_11375</name>
</gene>
<accession>A0AAE3TEX4</accession>
<comment type="caution">
    <text evidence="3">The sequence shown here is derived from an EMBL/GenBank/DDBJ whole genome shotgun (WGS) entry which is preliminary data.</text>
</comment>
<dbReference type="SMART" id="SM00530">
    <property type="entry name" value="HTH_XRE"/>
    <property type="match status" value="1"/>
</dbReference>
<dbReference type="InterPro" id="IPR010982">
    <property type="entry name" value="Lambda_DNA-bd_dom_sf"/>
</dbReference>
<evidence type="ECO:0000256" key="1">
    <source>
        <dbReference type="ARBA" id="ARBA00023125"/>
    </source>
</evidence>
<reference evidence="3" key="1">
    <citation type="submission" date="2023-03" db="EMBL/GenBank/DDBJ databases">
        <title>Stygiobacter electus gen. nov., sp. nov., facultatively anaerobic thermotolerant bacterium of the class Ignavibacteria from a well of Yessentuki mineral water deposit.</title>
        <authorList>
            <person name="Podosokorskaya O.A."/>
            <person name="Elcheninov A.G."/>
            <person name="Petrova N.F."/>
            <person name="Zavarzina D.G."/>
            <person name="Kublanov I.V."/>
            <person name="Merkel A.Y."/>
        </authorList>
    </citation>
    <scope>NUCLEOTIDE SEQUENCE</scope>
    <source>
        <strain evidence="3">09-Me</strain>
    </source>
</reference>
<feature type="domain" description="HTH cro/C1-type" evidence="2">
    <location>
        <begin position="16"/>
        <end position="70"/>
    </location>
</feature>
<dbReference type="Pfam" id="PF01381">
    <property type="entry name" value="HTH_3"/>
    <property type="match status" value="1"/>
</dbReference>
<evidence type="ECO:0000313" key="3">
    <source>
        <dbReference type="EMBL" id="MDF1612753.1"/>
    </source>
</evidence>
<dbReference type="AlphaFoldDB" id="A0AAE3TEX4"/>
<sequence length="495" mass="57575">MKNQKDYIRLILGLKIKQLRLEKNLSLNDLAEKSSLSVSYLNEIEKGKKYPKAEKIAQLAEALGVSYDNLVSLKLSKNLTPIQELIDSNILEMLPLDHYGIDLNKFVSLMSDASYQLSALVATVIDMAKSTELSQNNFSRTALRIYKEIHENYFEDIETATLNFINEFNLNINPPINVEVLSNILREKYFYIIDEQRLNDFEELKDLRAVLKPSKQPKLFLNPNLASSQKLFILGKELAYNYMNISKRSFIHSSLKLNTFDHLLNNYNSAYFSTALIINKNFFIDDINKFFSQEHCDTNFLIHLINKYDVTPEMLFQRLANLAGTVWGLKKHFFLRFNTFAGTDKFDLTKEVRMNIKQNLGGYQSNEHYCRRWLSIELLQKLKEELNGINSNGKMIAGVLHSKFHETDDEYLTFSIAQQNILNQNTFTSVTLGFYIDEHLQRVIKFWNDKNIPFRIVNDTCEMCNISNCSQRIAEPTTLWQIQRSINIEEAIKKL</sequence>
<dbReference type="GO" id="GO:0003700">
    <property type="term" value="F:DNA-binding transcription factor activity"/>
    <property type="evidence" value="ECO:0007669"/>
    <property type="project" value="TreeGrafter"/>
</dbReference>
<dbReference type="Gene3D" id="1.10.260.40">
    <property type="entry name" value="lambda repressor-like DNA-binding domains"/>
    <property type="match status" value="1"/>
</dbReference>
<dbReference type="Proteomes" id="UP001221302">
    <property type="component" value="Unassembled WGS sequence"/>
</dbReference>
<evidence type="ECO:0000259" key="2">
    <source>
        <dbReference type="PROSITE" id="PS50943"/>
    </source>
</evidence>
<dbReference type="GO" id="GO:0005829">
    <property type="term" value="C:cytosol"/>
    <property type="evidence" value="ECO:0007669"/>
    <property type="project" value="TreeGrafter"/>
</dbReference>
<evidence type="ECO:0000313" key="4">
    <source>
        <dbReference type="Proteomes" id="UP001221302"/>
    </source>
</evidence>
<dbReference type="SUPFAM" id="SSF47413">
    <property type="entry name" value="lambda repressor-like DNA-binding domains"/>
    <property type="match status" value="1"/>
</dbReference>
<keyword evidence="4" id="KW-1185">Reference proteome</keyword>
<dbReference type="EMBL" id="JARGDL010000018">
    <property type="protein sequence ID" value="MDF1612753.1"/>
    <property type="molecule type" value="Genomic_DNA"/>
</dbReference>
<dbReference type="InterPro" id="IPR001387">
    <property type="entry name" value="Cro/C1-type_HTH"/>
</dbReference>
<dbReference type="PANTHER" id="PTHR46797:SF1">
    <property type="entry name" value="METHYLPHOSPHONATE SYNTHASE"/>
    <property type="match status" value="1"/>
</dbReference>
<organism evidence="3 4">
    <name type="scientific">Stygiobacter electus</name>
    <dbReference type="NCBI Taxonomy" id="3032292"/>
    <lineage>
        <taxon>Bacteria</taxon>
        <taxon>Pseudomonadati</taxon>
        <taxon>Ignavibacteriota</taxon>
        <taxon>Ignavibacteria</taxon>
        <taxon>Ignavibacteriales</taxon>
        <taxon>Melioribacteraceae</taxon>
        <taxon>Stygiobacter</taxon>
    </lineage>
</organism>
<name>A0AAE3TEX4_9BACT</name>
<dbReference type="CDD" id="cd00093">
    <property type="entry name" value="HTH_XRE"/>
    <property type="match status" value="1"/>
</dbReference>
<dbReference type="GO" id="GO:0003677">
    <property type="term" value="F:DNA binding"/>
    <property type="evidence" value="ECO:0007669"/>
    <property type="project" value="UniProtKB-KW"/>
</dbReference>
<dbReference type="RefSeq" id="WP_321536524.1">
    <property type="nucleotide sequence ID" value="NZ_JARGDL010000018.1"/>
</dbReference>
<dbReference type="PROSITE" id="PS50943">
    <property type="entry name" value="HTH_CROC1"/>
    <property type="match status" value="1"/>
</dbReference>
<dbReference type="InterPro" id="IPR050807">
    <property type="entry name" value="TransReg_Diox_bact_type"/>
</dbReference>
<proteinExistence type="predicted"/>
<keyword evidence="1" id="KW-0238">DNA-binding</keyword>